<dbReference type="Proteomes" id="UP001180754">
    <property type="component" value="Unassembled WGS sequence"/>
</dbReference>
<feature type="domain" description="Cysteine-rich CPCC" evidence="2">
    <location>
        <begin position="14"/>
        <end position="87"/>
    </location>
</feature>
<sequence>MARENEKAEKGKVACPCCGFLTLEARGWYEICPVCWWEDTGQDDHNADEYIGGPNRVTLTEARANFAEFGASEERRRSRARAPLPEEYPPG</sequence>
<dbReference type="InterPro" id="IPR025983">
    <property type="entry name" value="Cys_rich_CPCC"/>
</dbReference>
<gene>
    <name evidence="3" type="ORF">RND15_40685</name>
</gene>
<dbReference type="RefSeq" id="WP_311729514.1">
    <property type="nucleotide sequence ID" value="NZ_JAVRFD010000030.1"/>
</dbReference>
<reference evidence="3" key="1">
    <citation type="submission" date="2024-05" db="EMBL/GenBank/DDBJ databases">
        <title>30 novel species of actinomycetes from the DSMZ collection.</title>
        <authorList>
            <person name="Nouioui I."/>
        </authorList>
    </citation>
    <scope>NUCLEOTIDE SEQUENCE</scope>
    <source>
        <strain evidence="3">DSM 41529</strain>
    </source>
</reference>
<keyword evidence="4" id="KW-1185">Reference proteome</keyword>
<evidence type="ECO:0000313" key="3">
    <source>
        <dbReference type="EMBL" id="MDT0548946.1"/>
    </source>
</evidence>
<organism evidence="3 4">
    <name type="scientific">Streptomyces lonegramiae</name>
    <dbReference type="NCBI Taxonomy" id="3075524"/>
    <lineage>
        <taxon>Bacteria</taxon>
        <taxon>Bacillati</taxon>
        <taxon>Actinomycetota</taxon>
        <taxon>Actinomycetes</taxon>
        <taxon>Kitasatosporales</taxon>
        <taxon>Streptomycetaceae</taxon>
        <taxon>Streptomyces</taxon>
    </lineage>
</organism>
<evidence type="ECO:0000256" key="1">
    <source>
        <dbReference type="SAM" id="MobiDB-lite"/>
    </source>
</evidence>
<dbReference type="EMBL" id="JAVRFD010000030">
    <property type="protein sequence ID" value="MDT0548946.1"/>
    <property type="molecule type" value="Genomic_DNA"/>
</dbReference>
<feature type="region of interest" description="Disordered" evidence="1">
    <location>
        <begin position="70"/>
        <end position="91"/>
    </location>
</feature>
<evidence type="ECO:0000313" key="4">
    <source>
        <dbReference type="Proteomes" id="UP001180754"/>
    </source>
</evidence>
<proteinExistence type="predicted"/>
<protein>
    <submittedName>
        <fullName evidence="3">CPCC family cysteine-rich protein</fullName>
    </submittedName>
</protein>
<name>A0ABU2XSP8_9ACTN</name>
<comment type="caution">
    <text evidence="3">The sequence shown here is derived from an EMBL/GenBank/DDBJ whole genome shotgun (WGS) entry which is preliminary data.</text>
</comment>
<dbReference type="Pfam" id="PF14206">
    <property type="entry name" value="Cys_rich_CPCC"/>
    <property type="match status" value="1"/>
</dbReference>
<accession>A0ABU2XSP8</accession>
<evidence type="ECO:0000259" key="2">
    <source>
        <dbReference type="Pfam" id="PF14206"/>
    </source>
</evidence>